<dbReference type="GO" id="GO:0006289">
    <property type="term" value="P:nucleotide-excision repair"/>
    <property type="evidence" value="ECO:0007669"/>
    <property type="project" value="InterPro"/>
</dbReference>
<dbReference type="GO" id="GO:0009380">
    <property type="term" value="C:excinuclease repair complex"/>
    <property type="evidence" value="ECO:0007669"/>
    <property type="project" value="TreeGrafter"/>
</dbReference>
<keyword evidence="2" id="KW-0378">Hydrolase</keyword>
<reference evidence="2" key="1">
    <citation type="submission" date="2024-07" db="EMBL/GenBank/DDBJ databases">
        <authorList>
            <person name="Wang K."/>
            <person name="Liang S."/>
            <person name="Wang S."/>
        </authorList>
    </citation>
    <scope>NUCLEOTIDE SEQUENCE</scope>
    <source>
        <strain evidence="2">KW1</strain>
    </source>
</reference>
<proteinExistence type="predicted"/>
<gene>
    <name evidence="2" type="ORF">AB4922_12775</name>
</gene>
<dbReference type="PANTHER" id="PTHR30562">
    <property type="entry name" value="UVRC/OXIDOREDUCTASE"/>
    <property type="match status" value="1"/>
</dbReference>
<sequence>MSIKIEIPQMIFSFKKGELHNIPHRSGIYIIFGCNDDVLYVGKAKELRGRVKGHFAGTTSLKDVAHNFYEVSGFFCDDETERDIYETYIINILKPKLNIEKAYTYKTSRFDDVFLSEEAKQRSLEKLKRIDESMDQFGL</sequence>
<dbReference type="PROSITE" id="PS50164">
    <property type="entry name" value="GIY_YIG"/>
    <property type="match status" value="1"/>
</dbReference>
<dbReference type="PANTHER" id="PTHR30562:SF1">
    <property type="entry name" value="UVRABC SYSTEM PROTEIN C"/>
    <property type="match status" value="1"/>
</dbReference>
<dbReference type="RefSeq" id="WP_368774584.1">
    <property type="nucleotide sequence ID" value="NZ_CP162911.1"/>
</dbReference>
<dbReference type="EMBL" id="CP162911">
    <property type="protein sequence ID" value="XDL60246.1"/>
    <property type="molecule type" value="Genomic_DNA"/>
</dbReference>
<evidence type="ECO:0000313" key="2">
    <source>
        <dbReference type="EMBL" id="XDL60246.1"/>
    </source>
</evidence>
<protein>
    <submittedName>
        <fullName evidence="2">Nucleotide excision repair endonuclease</fullName>
    </submittedName>
</protein>
<evidence type="ECO:0000259" key="1">
    <source>
        <dbReference type="PROSITE" id="PS50164"/>
    </source>
</evidence>
<dbReference type="InterPro" id="IPR000305">
    <property type="entry name" value="GIY-YIG_endonuc"/>
</dbReference>
<feature type="domain" description="GIY-YIG" evidence="1">
    <location>
        <begin position="24"/>
        <end position="99"/>
    </location>
</feature>
<dbReference type="SMART" id="SM00465">
    <property type="entry name" value="GIYc"/>
    <property type="match status" value="1"/>
</dbReference>
<name>A0AB39J3B3_9BACI</name>
<dbReference type="SUPFAM" id="SSF82771">
    <property type="entry name" value="GIY-YIG endonuclease"/>
    <property type="match status" value="1"/>
</dbReference>
<dbReference type="GO" id="GO:0004519">
    <property type="term" value="F:endonuclease activity"/>
    <property type="evidence" value="ECO:0007669"/>
    <property type="project" value="UniProtKB-KW"/>
</dbReference>
<keyword evidence="2" id="KW-0540">Nuclease</keyword>
<dbReference type="InterPro" id="IPR047296">
    <property type="entry name" value="GIY-YIG_UvrC_Cho"/>
</dbReference>
<dbReference type="Pfam" id="PF01541">
    <property type="entry name" value="GIY-YIG"/>
    <property type="match status" value="1"/>
</dbReference>
<keyword evidence="2" id="KW-0255">Endonuclease</keyword>
<organism evidence="2">
    <name type="scientific">Bacillus aerius</name>
    <dbReference type="NCBI Taxonomy" id="293388"/>
    <lineage>
        <taxon>Bacteria</taxon>
        <taxon>Bacillati</taxon>
        <taxon>Bacillota</taxon>
        <taxon>Bacilli</taxon>
        <taxon>Bacillales</taxon>
        <taxon>Bacillaceae</taxon>
        <taxon>Bacillus</taxon>
    </lineage>
</organism>
<dbReference type="InterPro" id="IPR050066">
    <property type="entry name" value="UvrABC_protein_C"/>
</dbReference>
<dbReference type="InterPro" id="IPR035901">
    <property type="entry name" value="GIY-YIG_endonuc_sf"/>
</dbReference>
<dbReference type="AlphaFoldDB" id="A0AB39J3B3"/>
<accession>A0AB39J3B3</accession>
<dbReference type="CDD" id="cd10434">
    <property type="entry name" value="GIY-YIG_UvrC_Cho"/>
    <property type="match status" value="1"/>
</dbReference>
<dbReference type="Gene3D" id="3.40.1440.10">
    <property type="entry name" value="GIY-YIG endonuclease"/>
    <property type="match status" value="1"/>
</dbReference>